<keyword evidence="2" id="KW-1134">Transmembrane beta strand</keyword>
<evidence type="ECO:0000256" key="1">
    <source>
        <dbReference type="ARBA" id="ARBA00004370"/>
    </source>
</evidence>
<keyword evidence="4" id="KW-0472">Membrane</keyword>
<reference evidence="7 8" key="1">
    <citation type="submission" date="2017-09" db="EMBL/GenBank/DDBJ databases">
        <title>Complete genome sequence of Verrucomicrobial strain HZ-65, isolated from freshwater.</title>
        <authorList>
            <person name="Choi A."/>
        </authorList>
    </citation>
    <scope>NUCLEOTIDE SEQUENCE [LARGE SCALE GENOMIC DNA]</scope>
    <source>
        <strain evidence="7 8">HZ-65</strain>
    </source>
</reference>
<protein>
    <submittedName>
        <fullName evidence="7">Outer membrane protein assembly factor</fullName>
    </submittedName>
</protein>
<dbReference type="InterPro" id="IPR034746">
    <property type="entry name" value="POTRA"/>
</dbReference>
<evidence type="ECO:0000256" key="3">
    <source>
        <dbReference type="ARBA" id="ARBA00022692"/>
    </source>
</evidence>
<dbReference type="KEGG" id="vbh:CMV30_14875"/>
<name>A0A290Q9L8_9BACT</name>
<evidence type="ECO:0000313" key="7">
    <source>
        <dbReference type="EMBL" id="ATC65133.1"/>
    </source>
</evidence>
<evidence type="ECO:0000313" key="8">
    <source>
        <dbReference type="Proteomes" id="UP000217265"/>
    </source>
</evidence>
<feature type="chain" id="PRO_5012357872" evidence="5">
    <location>
        <begin position="33"/>
        <end position="710"/>
    </location>
</feature>
<dbReference type="Proteomes" id="UP000217265">
    <property type="component" value="Chromosome"/>
</dbReference>
<dbReference type="Pfam" id="PF01103">
    <property type="entry name" value="Omp85"/>
    <property type="match status" value="1"/>
</dbReference>
<feature type="domain" description="POTRA" evidence="6">
    <location>
        <begin position="311"/>
        <end position="383"/>
    </location>
</feature>
<evidence type="ECO:0000259" key="6">
    <source>
        <dbReference type="PROSITE" id="PS51779"/>
    </source>
</evidence>
<dbReference type="PROSITE" id="PS51779">
    <property type="entry name" value="POTRA"/>
    <property type="match status" value="1"/>
</dbReference>
<evidence type="ECO:0000256" key="5">
    <source>
        <dbReference type="SAM" id="SignalP"/>
    </source>
</evidence>
<keyword evidence="8" id="KW-1185">Reference proteome</keyword>
<sequence>MRRNLKQLLCIAALPAAFLFSAFGLQPSAAAAAPADTPPVAKFDISGLGLLGNRSMSRTMQDFVNPGKVAHLSDDAAENAAFVLISELEDDGYLHPKITGFVTRLDGTQTTFQFNETLDTAFPRKPGTNIVAFDVERGVKFYIAEVHFEGLNALEQKAATAFFKPAYGLWNGARANVFSEAAVRRGRNSLHDALLLRGYVTARVEVSSSALAKPAGAMRLDVKVSEGPRWIISSVQLLDTQKTDVDAAPLQKFVGEPWSEATRQDASVAARRAYYRKGYPDVSARTTPTPTPSTGDTQVAATVEVQPGPFIKIGEIRYEGNDRTRLSVIKRRVRLDPGDPLDPTALERARLRLGRLSAFSSVETSTEPATDDTRNVTFTLREADPWDASLLFGYGSYEQFRGGIEARRSNLWGRAHQDRIMVVQSMKSSRGDYTYTVPELFGETIDGSARLFGLRREEIAFDRVEYGGTAQLRKKIGVRGPELSGGYTLETLSDQNNTLGSESETSSDVLSSSINLGIAFDRRDQTLNPRKGYRLYLQTEYASQKLGGEVDFQRVEWGAAWHQPLSTDRWIHVGLAQAAVFTSGADPYTPPPVNKLYYPGGDNSLRGYSEGEASPRDADGSFLGAKTYTLLNIELEQALTQQWSTILFFDWLTESARLGDYPGDVQLSSIGLGLRYNTIVGPIRVEYARNLDPRPHDPGGSWHLSIGYPF</sequence>
<dbReference type="AlphaFoldDB" id="A0A290Q9L8"/>
<dbReference type="OrthoDB" id="9814535at2"/>
<evidence type="ECO:0000256" key="4">
    <source>
        <dbReference type="ARBA" id="ARBA00023136"/>
    </source>
</evidence>
<gene>
    <name evidence="7" type="ORF">CMV30_14875</name>
</gene>
<keyword evidence="5" id="KW-0732">Signal</keyword>
<dbReference type="InterPro" id="IPR039910">
    <property type="entry name" value="D15-like"/>
</dbReference>
<accession>A0A290Q9L8</accession>
<dbReference type="Gene3D" id="3.10.20.310">
    <property type="entry name" value="membrane protein fhac"/>
    <property type="match status" value="2"/>
</dbReference>
<feature type="signal peptide" evidence="5">
    <location>
        <begin position="1"/>
        <end position="32"/>
    </location>
</feature>
<dbReference type="PANTHER" id="PTHR12815:SF18">
    <property type="entry name" value="SORTING AND ASSEMBLY MACHINERY COMPONENT 50 HOMOLOG"/>
    <property type="match status" value="1"/>
</dbReference>
<organism evidence="7 8">
    <name type="scientific">Nibricoccus aquaticus</name>
    <dbReference type="NCBI Taxonomy" id="2576891"/>
    <lineage>
        <taxon>Bacteria</taxon>
        <taxon>Pseudomonadati</taxon>
        <taxon>Verrucomicrobiota</taxon>
        <taxon>Opitutia</taxon>
        <taxon>Opitutales</taxon>
        <taxon>Opitutaceae</taxon>
        <taxon>Nibricoccus</taxon>
    </lineage>
</organism>
<dbReference type="GO" id="GO:0019867">
    <property type="term" value="C:outer membrane"/>
    <property type="evidence" value="ECO:0007669"/>
    <property type="project" value="InterPro"/>
</dbReference>
<comment type="subcellular location">
    <subcellularLocation>
        <location evidence="1">Membrane</location>
    </subcellularLocation>
</comment>
<dbReference type="Pfam" id="PF07244">
    <property type="entry name" value="POTRA"/>
    <property type="match status" value="2"/>
</dbReference>
<dbReference type="InterPro" id="IPR000184">
    <property type="entry name" value="Bac_surfAg_D15"/>
</dbReference>
<keyword evidence="3" id="KW-0812">Transmembrane</keyword>
<dbReference type="Gene3D" id="2.40.160.50">
    <property type="entry name" value="membrane protein fhac: a member of the omp85/tpsb transporter family"/>
    <property type="match status" value="1"/>
</dbReference>
<proteinExistence type="predicted"/>
<evidence type="ECO:0000256" key="2">
    <source>
        <dbReference type="ARBA" id="ARBA00022452"/>
    </source>
</evidence>
<dbReference type="EMBL" id="CP023344">
    <property type="protein sequence ID" value="ATC65133.1"/>
    <property type="molecule type" value="Genomic_DNA"/>
</dbReference>
<dbReference type="PANTHER" id="PTHR12815">
    <property type="entry name" value="SORTING AND ASSEMBLY MACHINERY SAMM50 PROTEIN FAMILY MEMBER"/>
    <property type="match status" value="1"/>
</dbReference>
<dbReference type="InterPro" id="IPR010827">
    <property type="entry name" value="BamA/TamA_POTRA"/>
</dbReference>